<dbReference type="PROSITE" id="PS50850">
    <property type="entry name" value="MFS"/>
    <property type="match status" value="1"/>
</dbReference>
<feature type="transmembrane region" description="Helical" evidence="7">
    <location>
        <begin position="165"/>
        <end position="187"/>
    </location>
</feature>
<evidence type="ECO:0000256" key="5">
    <source>
        <dbReference type="ARBA" id="ARBA00023136"/>
    </source>
</evidence>
<dbReference type="CDD" id="cd17325">
    <property type="entry name" value="MFS_MdtG_SLC18_like"/>
    <property type="match status" value="1"/>
</dbReference>
<keyword evidence="2" id="KW-0813">Transport</keyword>
<dbReference type="PANTHER" id="PTHR23506">
    <property type="entry name" value="GH10249P"/>
    <property type="match status" value="1"/>
</dbReference>
<dbReference type="InterPro" id="IPR036259">
    <property type="entry name" value="MFS_trans_sf"/>
</dbReference>
<feature type="transmembrane region" description="Helical" evidence="7">
    <location>
        <begin position="334"/>
        <end position="355"/>
    </location>
</feature>
<evidence type="ECO:0000259" key="8">
    <source>
        <dbReference type="PROSITE" id="PS50850"/>
    </source>
</evidence>
<evidence type="ECO:0000256" key="6">
    <source>
        <dbReference type="SAM" id="MobiDB-lite"/>
    </source>
</evidence>
<keyword evidence="10" id="KW-1185">Reference proteome</keyword>
<dbReference type="EMBL" id="KZ559533">
    <property type="protein sequence ID" value="PLN81782.1"/>
    <property type="molecule type" value="Genomic_DNA"/>
</dbReference>
<comment type="subcellular location">
    <subcellularLocation>
        <location evidence="1">Membrane</location>
        <topology evidence="1">Multi-pass membrane protein</topology>
    </subcellularLocation>
</comment>
<gene>
    <name evidence="9" type="ORF">BDW42DRAFT_168258</name>
</gene>
<keyword evidence="4 7" id="KW-1133">Transmembrane helix</keyword>
<evidence type="ECO:0000313" key="10">
    <source>
        <dbReference type="Proteomes" id="UP000235023"/>
    </source>
</evidence>
<feature type="transmembrane region" description="Helical" evidence="7">
    <location>
        <begin position="76"/>
        <end position="96"/>
    </location>
</feature>
<evidence type="ECO:0000256" key="1">
    <source>
        <dbReference type="ARBA" id="ARBA00004141"/>
    </source>
</evidence>
<feature type="transmembrane region" description="Helical" evidence="7">
    <location>
        <begin position="108"/>
        <end position="129"/>
    </location>
</feature>
<protein>
    <submittedName>
        <fullName evidence="9">MFS transporter</fullName>
    </submittedName>
</protein>
<dbReference type="PANTHER" id="PTHR23506:SF23">
    <property type="entry name" value="GH10249P"/>
    <property type="match status" value="1"/>
</dbReference>
<dbReference type="InterPro" id="IPR050930">
    <property type="entry name" value="MFS_Vesicular_Transporter"/>
</dbReference>
<dbReference type="OrthoDB" id="5086884at2759"/>
<evidence type="ECO:0000256" key="2">
    <source>
        <dbReference type="ARBA" id="ARBA00022448"/>
    </source>
</evidence>
<dbReference type="AlphaFoldDB" id="A0A2J5HWI3"/>
<sequence length="490" mass="52435">MQTRADESTMKTVAQDPSSGKKIPCGWRSSRNFVICVVCFAEMTDILLYGLIVPIVPTALRERVNLSQGDEQRWTSILLALHGAAMTMVAPICGYFADRAQSRRLPFLIGLAVLMAATALLCIGTHLALWIVGRLLQGGAGAMVWTVGLALLVDRFEEDALGQALGYAAMSTVVGNTAGPLLGGVLYEHGGYYAPFGLAFGVLGLDAILRVMVAEDVPKKATSEPLNVEHVQMGTEKSEAPDEGNATATAAGVEGAGAHTRDNKAPDQSAMDCSPPDPCQPPKHGTAVLSLLRSPRMFLALAIYFLVSVVLTAFNSVLPLFVRDTFAWKQTAQGLIFIPLMVPHVIDPVIGYVLDRWPKTRYYLISGGLFAMVPLMCSLRFVTENTLSHKILLCALLALIGFCVGLVQTPVIVEVTRLTLDAPIANPELFRGKTMIALACGLCNGSYASGSLVGPFLGGYIRDYAGWTTMSWALAVPMGVSGAVALIFRR</sequence>
<feature type="transmembrane region" description="Helical" evidence="7">
    <location>
        <begin position="135"/>
        <end position="153"/>
    </location>
</feature>
<dbReference type="InterPro" id="IPR020846">
    <property type="entry name" value="MFS_dom"/>
</dbReference>
<dbReference type="SUPFAM" id="SSF103473">
    <property type="entry name" value="MFS general substrate transporter"/>
    <property type="match status" value="1"/>
</dbReference>
<accession>A0A2J5HWI3</accession>
<evidence type="ECO:0000313" key="9">
    <source>
        <dbReference type="EMBL" id="PLN81782.1"/>
    </source>
</evidence>
<reference evidence="10" key="1">
    <citation type="submission" date="2017-12" db="EMBL/GenBank/DDBJ databases">
        <authorList>
            <consortium name="DOE Joint Genome Institute"/>
            <person name="Mondo S.J."/>
            <person name="Kjaerbolling I."/>
            <person name="Vesth T.C."/>
            <person name="Frisvad J.C."/>
            <person name="Nybo J.L."/>
            <person name="Theobald S."/>
            <person name="Kuo A."/>
            <person name="Bowyer P."/>
            <person name="Matsuda Y."/>
            <person name="Lyhne E.K."/>
            <person name="Kogle M.E."/>
            <person name="Clum A."/>
            <person name="Lipzen A."/>
            <person name="Salamov A."/>
            <person name="Ngan C.Y."/>
            <person name="Daum C."/>
            <person name="Chiniquy J."/>
            <person name="Barry K."/>
            <person name="LaButti K."/>
            <person name="Haridas S."/>
            <person name="Simmons B.A."/>
            <person name="Magnuson J.K."/>
            <person name="Mortensen U.H."/>
            <person name="Larsen T.O."/>
            <person name="Grigoriev I.V."/>
            <person name="Baker S.E."/>
            <person name="Andersen M.R."/>
            <person name="Nordberg H.P."/>
            <person name="Cantor M.N."/>
            <person name="Hua S.X."/>
        </authorList>
    </citation>
    <scope>NUCLEOTIDE SEQUENCE [LARGE SCALE GENOMIC DNA]</scope>
    <source>
        <strain evidence="10">IBT 19404</strain>
    </source>
</reference>
<feature type="transmembrane region" description="Helical" evidence="7">
    <location>
        <begin position="434"/>
        <end position="457"/>
    </location>
</feature>
<evidence type="ECO:0000256" key="4">
    <source>
        <dbReference type="ARBA" id="ARBA00022989"/>
    </source>
</evidence>
<proteinExistence type="predicted"/>
<evidence type="ECO:0000256" key="7">
    <source>
        <dbReference type="SAM" id="Phobius"/>
    </source>
</evidence>
<dbReference type="GO" id="GO:0022857">
    <property type="term" value="F:transmembrane transporter activity"/>
    <property type="evidence" value="ECO:0007669"/>
    <property type="project" value="InterPro"/>
</dbReference>
<keyword evidence="5 7" id="KW-0472">Membrane</keyword>
<feature type="transmembrane region" description="Helical" evidence="7">
    <location>
        <begin position="362"/>
        <end position="383"/>
    </location>
</feature>
<organism evidence="9 10">
    <name type="scientific">Aspergillus taichungensis</name>
    <dbReference type="NCBI Taxonomy" id="482145"/>
    <lineage>
        <taxon>Eukaryota</taxon>
        <taxon>Fungi</taxon>
        <taxon>Dikarya</taxon>
        <taxon>Ascomycota</taxon>
        <taxon>Pezizomycotina</taxon>
        <taxon>Eurotiomycetes</taxon>
        <taxon>Eurotiomycetidae</taxon>
        <taxon>Eurotiales</taxon>
        <taxon>Aspergillaceae</taxon>
        <taxon>Aspergillus</taxon>
        <taxon>Aspergillus subgen. Circumdati</taxon>
    </lineage>
</organism>
<feature type="transmembrane region" description="Helical" evidence="7">
    <location>
        <begin position="193"/>
        <end position="213"/>
    </location>
</feature>
<dbReference type="InterPro" id="IPR011701">
    <property type="entry name" value="MFS"/>
</dbReference>
<feature type="transmembrane region" description="Helical" evidence="7">
    <location>
        <begin position="469"/>
        <end position="488"/>
    </location>
</feature>
<dbReference type="GO" id="GO:0016020">
    <property type="term" value="C:membrane"/>
    <property type="evidence" value="ECO:0007669"/>
    <property type="project" value="UniProtKB-SubCell"/>
</dbReference>
<feature type="domain" description="Major facilitator superfamily (MFS) profile" evidence="8">
    <location>
        <begin position="34"/>
        <end position="490"/>
    </location>
</feature>
<evidence type="ECO:0000256" key="3">
    <source>
        <dbReference type="ARBA" id="ARBA00022692"/>
    </source>
</evidence>
<dbReference type="Pfam" id="PF07690">
    <property type="entry name" value="MFS_1"/>
    <property type="match status" value="1"/>
</dbReference>
<dbReference type="Gene3D" id="1.20.1250.20">
    <property type="entry name" value="MFS general substrate transporter like domains"/>
    <property type="match status" value="2"/>
</dbReference>
<feature type="transmembrane region" description="Helical" evidence="7">
    <location>
        <begin position="32"/>
        <end position="56"/>
    </location>
</feature>
<feature type="region of interest" description="Disordered" evidence="6">
    <location>
        <begin position="252"/>
        <end position="279"/>
    </location>
</feature>
<feature type="transmembrane region" description="Helical" evidence="7">
    <location>
        <begin position="389"/>
        <end position="413"/>
    </location>
</feature>
<name>A0A2J5HWI3_9EURO</name>
<dbReference type="Proteomes" id="UP000235023">
    <property type="component" value="Unassembled WGS sequence"/>
</dbReference>
<keyword evidence="3 7" id="KW-0812">Transmembrane</keyword>
<feature type="transmembrane region" description="Helical" evidence="7">
    <location>
        <begin position="298"/>
        <end position="322"/>
    </location>
</feature>